<dbReference type="Pfam" id="PF00636">
    <property type="entry name" value="Ribonuclease_3"/>
    <property type="match status" value="1"/>
</dbReference>
<dbReference type="GO" id="GO:0004525">
    <property type="term" value="F:ribonuclease III activity"/>
    <property type="evidence" value="ECO:0007669"/>
    <property type="project" value="InterPro"/>
</dbReference>
<reference evidence="6 7" key="1">
    <citation type="submission" date="2016-02" db="EMBL/GenBank/DDBJ databases">
        <title>Genome sequence of Tissierella creatinophila DSM 6911.</title>
        <authorList>
            <person name="Poehlein A."/>
            <person name="Daniel R."/>
        </authorList>
    </citation>
    <scope>NUCLEOTIDE SEQUENCE [LARGE SCALE GENOMIC DNA]</scope>
    <source>
        <strain evidence="6 7">DSM 6911</strain>
    </source>
</reference>
<dbReference type="InterPro" id="IPR000999">
    <property type="entry name" value="RNase_III_dom"/>
</dbReference>
<keyword evidence="4" id="KW-0699">rRNA-binding</keyword>
<keyword evidence="7" id="KW-1185">Reference proteome</keyword>
<evidence type="ECO:0000256" key="3">
    <source>
        <dbReference type="ARBA" id="ARBA00022801"/>
    </source>
</evidence>
<comment type="similarity">
    <text evidence="4">Belongs to the MrnC RNase family.</text>
</comment>
<dbReference type="AlphaFoldDB" id="A0A1U7M4C0"/>
<dbReference type="GO" id="GO:0005737">
    <property type="term" value="C:cytoplasm"/>
    <property type="evidence" value="ECO:0007669"/>
    <property type="project" value="UniProtKB-SubCell"/>
</dbReference>
<sequence>MEESVEMIEKNIFRKTNTSLTREDIKMMSPLQLAYVGDACYELMVRTFLLDKNLSVNILHKKTTGYVKAKSQSLIVHKLEEILNEQEKDIVRKGRNTKSNSNPKNANLIEYKYATGFEALFGYLYLTNQDERLAEIFNFIIQNED</sequence>
<evidence type="ECO:0000259" key="5">
    <source>
        <dbReference type="Pfam" id="PF00636"/>
    </source>
</evidence>
<comment type="caution">
    <text evidence="6">The sequence shown here is derived from an EMBL/GenBank/DDBJ whole genome shotgun (WGS) entry which is preliminary data.</text>
</comment>
<dbReference type="SUPFAM" id="SSF69065">
    <property type="entry name" value="RNase III domain-like"/>
    <property type="match status" value="1"/>
</dbReference>
<feature type="domain" description="RNase III" evidence="5">
    <location>
        <begin position="32"/>
        <end position="129"/>
    </location>
</feature>
<proteinExistence type="inferred from homology"/>
<gene>
    <name evidence="4 6" type="primary">mrnC</name>
    <name evidence="6" type="ORF">TICRE_19830</name>
</gene>
<evidence type="ECO:0000256" key="1">
    <source>
        <dbReference type="ARBA" id="ARBA00022722"/>
    </source>
</evidence>
<evidence type="ECO:0000256" key="4">
    <source>
        <dbReference type="HAMAP-Rule" id="MF_01468"/>
    </source>
</evidence>
<dbReference type="Proteomes" id="UP000186112">
    <property type="component" value="Unassembled WGS sequence"/>
</dbReference>
<keyword evidence="2 4" id="KW-0255">Endonuclease</keyword>
<evidence type="ECO:0000256" key="2">
    <source>
        <dbReference type="ARBA" id="ARBA00022759"/>
    </source>
</evidence>
<dbReference type="EMBL" id="LTDM01000043">
    <property type="protein sequence ID" value="OLS02164.1"/>
    <property type="molecule type" value="Genomic_DNA"/>
</dbReference>
<keyword evidence="1 4" id="KW-0540">Nuclease</keyword>
<comment type="function">
    <text evidence="4">Involved in correct processing of both the 5' and 3' ends of 23S rRNA precursor. Processes 30S rRNA precursor transcript even in absence of ribonuclease 3 (Rnc); Rnc processes 30S rRNA into smaller rRNA precursors.</text>
</comment>
<dbReference type="PIRSF" id="PIRSF005520">
    <property type="entry name" value="UCP005520"/>
    <property type="match status" value="1"/>
</dbReference>
<comment type="subcellular location">
    <subcellularLocation>
        <location evidence="4">Cytoplasm</location>
    </subcellularLocation>
</comment>
<keyword evidence="4" id="KW-0963">Cytoplasm</keyword>
<dbReference type="EC" id="3.1.26.-" evidence="4"/>
<comment type="subunit">
    <text evidence="4">Homodimer.</text>
</comment>
<dbReference type="PANTHER" id="PTHR34276">
    <property type="entry name" value="MINI-RIBONUCLEASE 3"/>
    <property type="match status" value="1"/>
</dbReference>
<feature type="active site" evidence="4">
    <location>
        <position position="38"/>
    </location>
</feature>
<keyword evidence="4" id="KW-0690">Ribosome biogenesis</keyword>
<dbReference type="HAMAP" id="MF_01468">
    <property type="entry name" value="RNase_Mini_III"/>
    <property type="match status" value="1"/>
</dbReference>
<organism evidence="6 7">
    <name type="scientific">Tissierella creatinophila DSM 6911</name>
    <dbReference type="NCBI Taxonomy" id="1123403"/>
    <lineage>
        <taxon>Bacteria</taxon>
        <taxon>Bacillati</taxon>
        <taxon>Bacillota</taxon>
        <taxon>Tissierellia</taxon>
        <taxon>Tissierellales</taxon>
        <taxon>Tissierellaceae</taxon>
        <taxon>Tissierella</taxon>
    </lineage>
</organism>
<dbReference type="GO" id="GO:0006364">
    <property type="term" value="P:rRNA processing"/>
    <property type="evidence" value="ECO:0007669"/>
    <property type="project" value="UniProtKB-UniRule"/>
</dbReference>
<name>A0A1U7M4C0_TISCR</name>
<keyword evidence="4" id="KW-0694">RNA-binding</keyword>
<evidence type="ECO:0000313" key="6">
    <source>
        <dbReference type="EMBL" id="OLS02164.1"/>
    </source>
</evidence>
<accession>A0A1U7M4C0</accession>
<evidence type="ECO:0000313" key="7">
    <source>
        <dbReference type="Proteomes" id="UP000186112"/>
    </source>
</evidence>
<keyword evidence="3 4" id="KW-0378">Hydrolase</keyword>
<comment type="cofactor">
    <cofactor evidence="4">
        <name>Mg(2+)</name>
        <dbReference type="ChEBI" id="CHEBI:18420"/>
    </cofactor>
</comment>
<protein>
    <recommendedName>
        <fullName evidence="4">Mini-ribonuclease 3</fullName>
        <shortName evidence="4">Mini-3</shortName>
        <shortName evidence="4">Mini-RNase 3</shortName>
        <ecNumber evidence="4">3.1.26.-</ecNumber>
    </recommendedName>
    <alternativeName>
        <fullName evidence="4">Mini-RNase III</fullName>
        <shortName evidence="4">Mini-III</shortName>
    </alternativeName>
</protein>
<dbReference type="PANTHER" id="PTHR34276:SF1">
    <property type="entry name" value="MINI-RIBONUCLEASE 3"/>
    <property type="match status" value="1"/>
</dbReference>
<keyword evidence="4" id="KW-0698">rRNA processing</keyword>
<keyword evidence="4" id="KW-0460">Magnesium</keyword>
<dbReference type="GO" id="GO:0019843">
    <property type="term" value="F:rRNA binding"/>
    <property type="evidence" value="ECO:0007669"/>
    <property type="project" value="UniProtKB-UniRule"/>
</dbReference>
<dbReference type="InterPro" id="IPR036389">
    <property type="entry name" value="RNase_III_sf"/>
</dbReference>
<dbReference type="InterPro" id="IPR008226">
    <property type="entry name" value="Mini3_fam"/>
</dbReference>
<dbReference type="Gene3D" id="1.10.1520.10">
    <property type="entry name" value="Ribonuclease III domain"/>
    <property type="match status" value="1"/>
</dbReference>
<dbReference type="CDD" id="cd00593">
    <property type="entry name" value="RIBOc"/>
    <property type="match status" value="1"/>
</dbReference>